<dbReference type="InterPro" id="IPR058626">
    <property type="entry name" value="MdtA-like_b-barrel"/>
</dbReference>
<feature type="signal peptide" evidence="4">
    <location>
        <begin position="1"/>
        <end position="28"/>
    </location>
</feature>
<dbReference type="Pfam" id="PF25944">
    <property type="entry name" value="Beta-barrel_RND"/>
    <property type="match status" value="1"/>
</dbReference>
<evidence type="ECO:0000259" key="6">
    <source>
        <dbReference type="Pfam" id="PF25944"/>
    </source>
</evidence>
<name>A0A7W9VW72_9HYPH</name>
<evidence type="ECO:0000256" key="2">
    <source>
        <dbReference type="ARBA" id="ARBA00009477"/>
    </source>
</evidence>
<dbReference type="Gene3D" id="2.40.50.100">
    <property type="match status" value="1"/>
</dbReference>
<keyword evidence="4" id="KW-0732">Signal</keyword>
<dbReference type="SUPFAM" id="SSF111369">
    <property type="entry name" value="HlyD-like secretion proteins"/>
    <property type="match status" value="1"/>
</dbReference>
<gene>
    <name evidence="8" type="ORF">HNR59_003182</name>
</gene>
<reference evidence="8 9" key="1">
    <citation type="submission" date="2020-08" db="EMBL/GenBank/DDBJ databases">
        <title>Genomic Encyclopedia of Type Strains, Phase IV (KMG-IV): sequencing the most valuable type-strain genomes for metagenomic binning, comparative biology and taxonomic classification.</title>
        <authorList>
            <person name="Goeker M."/>
        </authorList>
    </citation>
    <scope>NUCLEOTIDE SEQUENCE [LARGE SCALE GENOMIC DNA]</scope>
    <source>
        <strain evidence="8 9">DSM 11099</strain>
    </source>
</reference>
<feature type="domain" description="Multidrug resistance protein MdtA-like beta-barrel" evidence="6">
    <location>
        <begin position="207"/>
        <end position="289"/>
    </location>
</feature>
<keyword evidence="9" id="KW-1185">Reference proteome</keyword>
<dbReference type="GO" id="GO:0005886">
    <property type="term" value="C:plasma membrane"/>
    <property type="evidence" value="ECO:0007669"/>
    <property type="project" value="TreeGrafter"/>
</dbReference>
<feature type="domain" description="Multidrug resistance protein MdtA-like C-terminal permuted SH3" evidence="7">
    <location>
        <begin position="297"/>
        <end position="357"/>
    </location>
</feature>
<evidence type="ECO:0000259" key="5">
    <source>
        <dbReference type="Pfam" id="PF25917"/>
    </source>
</evidence>
<dbReference type="Gene3D" id="2.40.420.20">
    <property type="match status" value="1"/>
</dbReference>
<dbReference type="GO" id="GO:0030313">
    <property type="term" value="C:cell envelope"/>
    <property type="evidence" value="ECO:0007669"/>
    <property type="project" value="UniProtKB-SubCell"/>
</dbReference>
<dbReference type="InterPro" id="IPR058627">
    <property type="entry name" value="MdtA-like_C"/>
</dbReference>
<dbReference type="Pfam" id="PF25967">
    <property type="entry name" value="RND-MFP_C"/>
    <property type="match status" value="1"/>
</dbReference>
<comment type="similarity">
    <text evidence="2">Belongs to the membrane fusion protein (MFP) (TC 8.A.1) family.</text>
</comment>
<dbReference type="PANTHER" id="PTHR30158">
    <property type="entry name" value="ACRA/E-RELATED COMPONENT OF DRUG EFFLUX TRANSPORTER"/>
    <property type="match status" value="1"/>
</dbReference>
<organism evidence="8 9">
    <name type="scientific">Aquamicrobium lusatiense</name>
    <dbReference type="NCBI Taxonomy" id="89772"/>
    <lineage>
        <taxon>Bacteria</taxon>
        <taxon>Pseudomonadati</taxon>
        <taxon>Pseudomonadota</taxon>
        <taxon>Alphaproteobacteria</taxon>
        <taxon>Hyphomicrobiales</taxon>
        <taxon>Phyllobacteriaceae</taxon>
        <taxon>Aquamicrobium</taxon>
    </lineage>
</organism>
<feature type="coiled-coil region" evidence="3">
    <location>
        <begin position="146"/>
        <end position="173"/>
    </location>
</feature>
<dbReference type="NCBIfam" id="TIGR01730">
    <property type="entry name" value="RND_mfp"/>
    <property type="match status" value="1"/>
</dbReference>
<evidence type="ECO:0000256" key="1">
    <source>
        <dbReference type="ARBA" id="ARBA00004196"/>
    </source>
</evidence>
<evidence type="ECO:0000313" key="8">
    <source>
        <dbReference type="EMBL" id="MBB6013788.1"/>
    </source>
</evidence>
<sequence length="381" mass="40427">MRNRLTGSAATGVFALVLSGLAPLASMAQEQPPATVTVMKAEPQDFTVTARLPGRVKASTVAEVRPQVSGIIRERLFDEGARVEAGQQLYKIEDDTYVAAVAAAKATVAQAQANYDLAVREARRADELFQAKTGSEQRRDSANATRDAADAALQLAKAQLMSAEIELERTNVRAPVSGVIGLSQTTTGALVGAQQATALATIRTLDPIYVDVTQSANDLMRWQGSRKSEEPGADAATLILPTGGAFQHKGKLRAAEPQVEPMTGMITLRVTFDNPEHTLLPGLYVEVELPQAVAEGAYLVPQNAVMRDTTGAAHAWVVEDGKVAVRNLAVLTASENRWVITGGLKEGDEIITSGFQKIGPGAPVEIVREKIEAAVQPAEGN</sequence>
<dbReference type="PANTHER" id="PTHR30158:SF3">
    <property type="entry name" value="MULTIDRUG EFFLUX PUMP SUBUNIT ACRA-RELATED"/>
    <property type="match status" value="1"/>
</dbReference>
<evidence type="ECO:0000313" key="9">
    <source>
        <dbReference type="Proteomes" id="UP000533306"/>
    </source>
</evidence>
<dbReference type="Gene3D" id="1.10.287.470">
    <property type="entry name" value="Helix hairpin bin"/>
    <property type="match status" value="1"/>
</dbReference>
<dbReference type="GO" id="GO:0022857">
    <property type="term" value="F:transmembrane transporter activity"/>
    <property type="evidence" value="ECO:0007669"/>
    <property type="project" value="InterPro"/>
</dbReference>
<dbReference type="Proteomes" id="UP000533306">
    <property type="component" value="Unassembled WGS sequence"/>
</dbReference>
<dbReference type="GO" id="GO:0046677">
    <property type="term" value="P:response to antibiotic"/>
    <property type="evidence" value="ECO:0007669"/>
    <property type="project" value="TreeGrafter"/>
</dbReference>
<keyword evidence="3" id="KW-0175">Coiled coil</keyword>
<evidence type="ECO:0000259" key="7">
    <source>
        <dbReference type="Pfam" id="PF25967"/>
    </source>
</evidence>
<dbReference type="InterPro" id="IPR058625">
    <property type="entry name" value="MdtA-like_BSH"/>
</dbReference>
<protein>
    <submittedName>
        <fullName evidence="8">Membrane fusion protein (Multidrug efflux system)</fullName>
    </submittedName>
</protein>
<dbReference type="Gene3D" id="2.40.30.170">
    <property type="match status" value="1"/>
</dbReference>
<dbReference type="EMBL" id="JACHEU010000003">
    <property type="protein sequence ID" value="MBB6013788.1"/>
    <property type="molecule type" value="Genomic_DNA"/>
</dbReference>
<feature type="chain" id="PRO_5031289730" evidence="4">
    <location>
        <begin position="29"/>
        <end position="381"/>
    </location>
</feature>
<dbReference type="RefSeq" id="WP_183831989.1">
    <property type="nucleotide sequence ID" value="NZ_JACHEU010000003.1"/>
</dbReference>
<dbReference type="AlphaFoldDB" id="A0A7W9VW72"/>
<comment type="subcellular location">
    <subcellularLocation>
        <location evidence="1">Cell envelope</location>
    </subcellularLocation>
</comment>
<feature type="domain" description="Multidrug resistance protein MdtA-like barrel-sandwich hybrid" evidence="5">
    <location>
        <begin position="61"/>
        <end position="202"/>
    </location>
</feature>
<accession>A0A7W9VW72</accession>
<proteinExistence type="inferred from homology"/>
<evidence type="ECO:0000256" key="4">
    <source>
        <dbReference type="SAM" id="SignalP"/>
    </source>
</evidence>
<comment type="caution">
    <text evidence="8">The sequence shown here is derived from an EMBL/GenBank/DDBJ whole genome shotgun (WGS) entry which is preliminary data.</text>
</comment>
<dbReference type="Pfam" id="PF25917">
    <property type="entry name" value="BSH_RND"/>
    <property type="match status" value="1"/>
</dbReference>
<dbReference type="InterPro" id="IPR006143">
    <property type="entry name" value="RND_pump_MFP"/>
</dbReference>
<evidence type="ECO:0000256" key="3">
    <source>
        <dbReference type="SAM" id="Coils"/>
    </source>
</evidence>